<gene>
    <name evidence="2" type="ORF">D3P96_02540</name>
</gene>
<keyword evidence="1" id="KW-0472">Membrane</keyword>
<keyword evidence="1" id="KW-0812">Transmembrane</keyword>
<accession>A0A3P2RFD9</accession>
<name>A0A3P2RFD9_WEIVI</name>
<evidence type="ECO:0000313" key="2">
    <source>
        <dbReference type="EMBL" id="RRG18185.1"/>
    </source>
</evidence>
<feature type="transmembrane region" description="Helical" evidence="1">
    <location>
        <begin position="41"/>
        <end position="64"/>
    </location>
</feature>
<feature type="transmembrane region" description="Helical" evidence="1">
    <location>
        <begin position="6"/>
        <end position="29"/>
    </location>
</feature>
<dbReference type="EMBL" id="RHGY01000002">
    <property type="protein sequence ID" value="RRG18185.1"/>
    <property type="molecule type" value="Genomic_DNA"/>
</dbReference>
<keyword evidence="1" id="KW-1133">Transmembrane helix</keyword>
<dbReference type="Proteomes" id="UP000275836">
    <property type="component" value="Unassembled WGS sequence"/>
</dbReference>
<proteinExistence type="predicted"/>
<organism evidence="2 3">
    <name type="scientific">Weissella viridescens</name>
    <name type="common">Lactobacillus viridescens</name>
    <dbReference type="NCBI Taxonomy" id="1629"/>
    <lineage>
        <taxon>Bacteria</taxon>
        <taxon>Bacillati</taxon>
        <taxon>Bacillota</taxon>
        <taxon>Bacilli</taxon>
        <taxon>Lactobacillales</taxon>
        <taxon>Lactobacillaceae</taxon>
        <taxon>Weissella</taxon>
    </lineage>
</organism>
<evidence type="ECO:0000313" key="3">
    <source>
        <dbReference type="Proteomes" id="UP000275836"/>
    </source>
</evidence>
<sequence>MTHTNTPIWGTLLFILFFVLATVALLWLSNRRYKQKRKMGSFMYGVMAIITALFALAHVVQLIIQ</sequence>
<dbReference type="AlphaFoldDB" id="A0A3P2RFD9"/>
<evidence type="ECO:0000256" key="1">
    <source>
        <dbReference type="SAM" id="Phobius"/>
    </source>
</evidence>
<reference evidence="2 3" key="1">
    <citation type="submission" date="2018-10" db="EMBL/GenBank/DDBJ databases">
        <title>Draft genome sequence of Weissella viridescens UCO-SMC3.</title>
        <authorList>
            <person name="Garcia-Cancino A."/>
            <person name="Espinoza-Monje M."/>
            <person name="Albarracin L."/>
            <person name="Garcia-Castillo V."/>
            <person name="Campos-Martin J."/>
            <person name="Nakano Y."/>
            <person name="Guitierrez-Zamorano C."/>
            <person name="Ikeda-Ohtsubo W."/>
            <person name="Morita H."/>
            <person name="Kitazawa H."/>
            <person name="Villena J."/>
        </authorList>
    </citation>
    <scope>NUCLEOTIDE SEQUENCE [LARGE SCALE GENOMIC DNA]</scope>
    <source>
        <strain evidence="2 3">UCO-SMC3</strain>
    </source>
</reference>
<comment type="caution">
    <text evidence="2">The sequence shown here is derived from an EMBL/GenBank/DDBJ whole genome shotgun (WGS) entry which is preliminary data.</text>
</comment>
<protein>
    <submittedName>
        <fullName evidence="2">Uncharacterized protein</fullName>
    </submittedName>
</protein>